<accession>A0ABT9A850</accession>
<dbReference type="EMBL" id="JAUQSX010000002">
    <property type="protein sequence ID" value="MDO7845539.1"/>
    <property type="molecule type" value="Genomic_DNA"/>
</dbReference>
<gene>
    <name evidence="1" type="ORF">Q5H92_04160</name>
</gene>
<name>A0ABT9A850_9BACT</name>
<reference evidence="1" key="1">
    <citation type="submission" date="2023-07" db="EMBL/GenBank/DDBJ databases">
        <authorList>
            <person name="Kim M.K."/>
        </authorList>
    </citation>
    <scope>NUCLEOTIDE SEQUENCE</scope>
    <source>
        <strain evidence="1">M29</strain>
    </source>
</reference>
<dbReference type="Proteomes" id="UP001167796">
    <property type="component" value="Unassembled WGS sequence"/>
</dbReference>
<dbReference type="RefSeq" id="WP_305010233.1">
    <property type="nucleotide sequence ID" value="NZ_JAUQSX010000002.1"/>
</dbReference>
<sequence>MALGTPRVHFQNAAGQVLEQPAGSYVIIRYTAGPRQFADLQTLLGYAKQLLALRQWHKVVADHRRMTPFTPAESSWVTDCWLSMPSTRMQDFYGAVLLPAEVLARIPAEERAREATANALTYRRFADEPEAAAWLMQLV</sequence>
<comment type="caution">
    <text evidence="1">The sequence shown here is derived from an EMBL/GenBank/DDBJ whole genome shotgun (WGS) entry which is preliminary data.</text>
</comment>
<proteinExistence type="predicted"/>
<organism evidence="1 2">
    <name type="scientific">Hymenobacter mellowenesis</name>
    <dbReference type="NCBI Taxonomy" id="3063995"/>
    <lineage>
        <taxon>Bacteria</taxon>
        <taxon>Pseudomonadati</taxon>
        <taxon>Bacteroidota</taxon>
        <taxon>Cytophagia</taxon>
        <taxon>Cytophagales</taxon>
        <taxon>Hymenobacteraceae</taxon>
        <taxon>Hymenobacter</taxon>
    </lineage>
</organism>
<evidence type="ECO:0000313" key="2">
    <source>
        <dbReference type="Proteomes" id="UP001167796"/>
    </source>
</evidence>
<protein>
    <submittedName>
        <fullName evidence="1">Uncharacterized protein</fullName>
    </submittedName>
</protein>
<keyword evidence="2" id="KW-1185">Reference proteome</keyword>
<evidence type="ECO:0000313" key="1">
    <source>
        <dbReference type="EMBL" id="MDO7845539.1"/>
    </source>
</evidence>